<feature type="signal peptide" evidence="1">
    <location>
        <begin position="1"/>
        <end position="16"/>
    </location>
</feature>
<evidence type="ECO:0000256" key="1">
    <source>
        <dbReference type="SAM" id="SignalP"/>
    </source>
</evidence>
<proteinExistence type="predicted"/>
<accession>A0A437AJE7</accession>
<organism evidence="2 3">
    <name type="scientific">Tubulinosema ratisbonensis</name>
    <dbReference type="NCBI Taxonomy" id="291195"/>
    <lineage>
        <taxon>Eukaryota</taxon>
        <taxon>Fungi</taxon>
        <taxon>Fungi incertae sedis</taxon>
        <taxon>Microsporidia</taxon>
        <taxon>Tubulinosematoidea</taxon>
        <taxon>Tubulinosematidae</taxon>
        <taxon>Tubulinosema</taxon>
    </lineage>
</organism>
<reference evidence="2 3" key="1">
    <citation type="submission" date="2018-10" db="EMBL/GenBank/DDBJ databases">
        <title>Draft genome sequence of the microsporidian Tubulinosema ratisbonensis.</title>
        <authorList>
            <person name="Polonais V."/>
            <person name="Peyretaillade E."/>
            <person name="Niehus S."/>
            <person name="Wawrzyniak I."/>
            <person name="Franchet A."/>
            <person name="Gaspin C."/>
            <person name="Reichstadt M."/>
            <person name="Belser C."/>
            <person name="Labadie K."/>
            <person name="Delbac F."/>
            <person name="Ferrandon D."/>
        </authorList>
    </citation>
    <scope>NUCLEOTIDE SEQUENCE [LARGE SCALE GENOMIC DNA]</scope>
    <source>
        <strain evidence="2 3">Franzen</strain>
    </source>
</reference>
<comment type="caution">
    <text evidence="2">The sequence shown here is derived from an EMBL/GenBank/DDBJ whole genome shotgun (WGS) entry which is preliminary data.</text>
</comment>
<dbReference type="VEuPathDB" id="MicrosporidiaDB:TUBRATIS_22520"/>
<protein>
    <submittedName>
        <fullName evidence="2">Uncharacterized protein</fullName>
    </submittedName>
</protein>
<sequence length="469" mass="56088">MLKLFLFLFQILNTNSRKRSLKLKIIPSPETNLNFHKSEEETNKYISDKLSEIFRENYLKYYSKIYDQNEFLVLNFEDEFVLLNFKIFIFDFIFYFDLKYVYELLINLPNDVLINESSDLIDTKDLMDTDEVINTVDIIDTDNVINTGNVPVKENIFDLIESDPNTFIHFYTKFIAVKQTNFSQSDTLTLFNTYINIKSQELKEILSQPIKTYQFKLAEKLNLSTIEEKLFLLKYLIINYLTHRNFKILTILLPELLFLIQVIKTHNSISDLQNVLIGLCLIGLKLSFNEQKVKKEIYDLRIKKEKSVYESVFISKLIMEMRVYLCILYVCTNLPIKFVKHNLLILFINFVRLNNLEELDDLSLDEVLLSNFMLPHNYSLEMEVDFYYVFGENKLFPEYKSFRLNYLPNFLRKSETKKVFNDLVLPFYDQFNFLSNKNDSETFLDRESFIDELNLEIFNQLEKYFKKNK</sequence>
<dbReference type="EMBL" id="RCSS01000575">
    <property type="protein sequence ID" value="RVD91300.1"/>
    <property type="molecule type" value="Genomic_DNA"/>
</dbReference>
<name>A0A437AJE7_9MICR</name>
<evidence type="ECO:0000313" key="3">
    <source>
        <dbReference type="Proteomes" id="UP000282876"/>
    </source>
</evidence>
<keyword evidence="1" id="KW-0732">Signal</keyword>
<gene>
    <name evidence="2" type="ORF">TUBRATIS_22520</name>
</gene>
<feature type="chain" id="PRO_5019036409" evidence="1">
    <location>
        <begin position="17"/>
        <end position="469"/>
    </location>
</feature>
<dbReference type="AlphaFoldDB" id="A0A437AJE7"/>
<evidence type="ECO:0000313" key="2">
    <source>
        <dbReference type="EMBL" id="RVD91300.1"/>
    </source>
</evidence>
<keyword evidence="3" id="KW-1185">Reference proteome</keyword>
<dbReference type="Proteomes" id="UP000282876">
    <property type="component" value="Unassembled WGS sequence"/>
</dbReference>